<gene>
    <name evidence="2" type="ORF">C485_04785</name>
</gene>
<dbReference type="AlphaFoldDB" id="L9ZTI7"/>
<sequence length="70" mass="7320">MSGRQAGRRVGHATGSRRERRSPRDGGVSSSPTGVPVARGGVRRRWAEHASIIGGIDACADVIELAVALE</sequence>
<protein>
    <submittedName>
        <fullName evidence="2">Uncharacterized protein</fullName>
    </submittedName>
</protein>
<keyword evidence="3" id="KW-1185">Reference proteome</keyword>
<dbReference type="EMBL" id="AOIK01000013">
    <property type="protein sequence ID" value="ELY89785.1"/>
    <property type="molecule type" value="Genomic_DNA"/>
</dbReference>
<feature type="compositionally biased region" description="Basic residues" evidence="1">
    <location>
        <begin position="1"/>
        <end position="11"/>
    </location>
</feature>
<evidence type="ECO:0000313" key="3">
    <source>
        <dbReference type="Proteomes" id="UP000011511"/>
    </source>
</evidence>
<evidence type="ECO:0000313" key="2">
    <source>
        <dbReference type="EMBL" id="ELY89785.1"/>
    </source>
</evidence>
<feature type="region of interest" description="Disordered" evidence="1">
    <location>
        <begin position="1"/>
        <end position="41"/>
    </location>
</feature>
<reference evidence="2 3" key="1">
    <citation type="journal article" date="2014" name="PLoS Genet.">
        <title>Phylogenetically driven sequencing of extremely halophilic archaea reveals strategies for static and dynamic osmo-response.</title>
        <authorList>
            <person name="Becker E.A."/>
            <person name="Seitzer P.M."/>
            <person name="Tritt A."/>
            <person name="Larsen D."/>
            <person name="Krusor M."/>
            <person name="Yao A.I."/>
            <person name="Wu D."/>
            <person name="Madern D."/>
            <person name="Eisen J.A."/>
            <person name="Darling A.E."/>
            <person name="Facciotti M.T."/>
        </authorList>
    </citation>
    <scope>NUCLEOTIDE SEQUENCE [LARGE SCALE GENOMIC DNA]</scope>
    <source>
        <strain evidence="2 3">JCM 12890</strain>
    </source>
</reference>
<comment type="caution">
    <text evidence="2">The sequence shown here is derived from an EMBL/GenBank/DDBJ whole genome shotgun (WGS) entry which is preliminary data.</text>
</comment>
<accession>L9ZTI7</accession>
<dbReference type="Proteomes" id="UP000011511">
    <property type="component" value="Unassembled WGS sequence"/>
</dbReference>
<name>L9ZTI7_NATA2</name>
<evidence type="ECO:0000256" key="1">
    <source>
        <dbReference type="SAM" id="MobiDB-lite"/>
    </source>
</evidence>
<dbReference type="PATRIC" id="fig|1227494.3.peg.959"/>
<organism evidence="2 3">
    <name type="scientific">Natrinema altunense (strain JCM 12890 / CGMCC 1.3731 / AJ2)</name>
    <dbReference type="NCBI Taxonomy" id="1227494"/>
    <lineage>
        <taxon>Archaea</taxon>
        <taxon>Methanobacteriati</taxon>
        <taxon>Methanobacteriota</taxon>
        <taxon>Stenosarchaea group</taxon>
        <taxon>Halobacteria</taxon>
        <taxon>Halobacteriales</taxon>
        <taxon>Natrialbaceae</taxon>
        <taxon>Natrinema</taxon>
    </lineage>
</organism>
<proteinExistence type="predicted"/>